<evidence type="ECO:0000313" key="17">
    <source>
        <dbReference type="EMBL" id="QFI39790.1"/>
    </source>
</evidence>
<feature type="transmembrane region" description="Helical" evidence="16">
    <location>
        <begin position="317"/>
        <end position="342"/>
    </location>
</feature>
<keyword evidence="4 16" id="KW-0132">Cell division</keyword>
<keyword evidence="12 16" id="KW-0131">Cell cycle</keyword>
<feature type="transmembrane region" description="Helical" evidence="16">
    <location>
        <begin position="92"/>
        <end position="110"/>
    </location>
</feature>
<evidence type="ECO:0000256" key="9">
    <source>
        <dbReference type="ARBA" id="ARBA00022984"/>
    </source>
</evidence>
<keyword evidence="3 16" id="KW-1003">Cell membrane</keyword>
<protein>
    <recommendedName>
        <fullName evidence="16">Probable peptidoglycan glycosyltransferase FtsW</fullName>
        <shortName evidence="16">PGT</shortName>
        <ecNumber evidence="16">2.4.99.28</ecNumber>
    </recommendedName>
    <alternativeName>
        <fullName evidence="16">Cell division protein FtsW</fullName>
    </alternativeName>
    <alternativeName>
        <fullName evidence="16">Cell wall polymerase</fullName>
    </alternativeName>
    <alternativeName>
        <fullName evidence="16">Peptidoglycan polymerase</fullName>
        <shortName evidence="16">PG polymerase</shortName>
    </alternativeName>
</protein>
<dbReference type="OrthoDB" id="9768187at2"/>
<evidence type="ECO:0000256" key="11">
    <source>
        <dbReference type="ARBA" id="ARBA00023136"/>
    </source>
</evidence>
<keyword evidence="16" id="KW-0997">Cell inner membrane</keyword>
<feature type="transmembrane region" description="Helical" evidence="16">
    <location>
        <begin position="26"/>
        <end position="44"/>
    </location>
</feature>
<proteinExistence type="inferred from homology"/>
<dbReference type="GO" id="GO:0009252">
    <property type="term" value="P:peptidoglycan biosynthetic process"/>
    <property type="evidence" value="ECO:0007669"/>
    <property type="project" value="UniProtKB-UniRule"/>
</dbReference>
<feature type="transmembrane region" description="Helical" evidence="16">
    <location>
        <begin position="285"/>
        <end position="305"/>
    </location>
</feature>
<feature type="transmembrane region" description="Helical" evidence="16">
    <location>
        <begin position="64"/>
        <end position="85"/>
    </location>
</feature>
<evidence type="ECO:0000256" key="16">
    <source>
        <dbReference type="HAMAP-Rule" id="MF_00913"/>
    </source>
</evidence>
<comment type="pathway">
    <text evidence="2 16">Cell wall biogenesis; peptidoglycan biosynthesis.</text>
</comment>
<evidence type="ECO:0000256" key="5">
    <source>
        <dbReference type="ARBA" id="ARBA00022676"/>
    </source>
</evidence>
<evidence type="ECO:0000256" key="10">
    <source>
        <dbReference type="ARBA" id="ARBA00022989"/>
    </source>
</evidence>
<dbReference type="PANTHER" id="PTHR30474">
    <property type="entry name" value="CELL CYCLE PROTEIN"/>
    <property type="match status" value="1"/>
</dbReference>
<evidence type="ECO:0000256" key="7">
    <source>
        <dbReference type="ARBA" id="ARBA00022692"/>
    </source>
</evidence>
<keyword evidence="11 16" id="KW-0472">Membrane</keyword>
<evidence type="ECO:0000256" key="13">
    <source>
        <dbReference type="ARBA" id="ARBA00023316"/>
    </source>
</evidence>
<dbReference type="AlphaFoldDB" id="A0A5J6WSH5"/>
<dbReference type="EMBL" id="CP044399">
    <property type="protein sequence ID" value="QFI39790.1"/>
    <property type="molecule type" value="Genomic_DNA"/>
</dbReference>
<name>A0A5J6WSH5_MORMI</name>
<evidence type="ECO:0000256" key="8">
    <source>
        <dbReference type="ARBA" id="ARBA00022960"/>
    </source>
</evidence>
<feature type="transmembrane region" description="Helical" evidence="16">
    <location>
        <begin position="200"/>
        <end position="220"/>
    </location>
</feature>
<comment type="function">
    <text evidence="16">Peptidoglycan polymerase that is essential for cell division.</text>
</comment>
<evidence type="ECO:0000256" key="15">
    <source>
        <dbReference type="ARBA" id="ARBA00049902"/>
    </source>
</evidence>
<dbReference type="HAMAP" id="MF_00913">
    <property type="entry name" value="PGT_FtsW_proteobact"/>
    <property type="match status" value="1"/>
</dbReference>
<dbReference type="GO" id="GO:0015648">
    <property type="term" value="F:lipid-linked peptidoglycan transporter activity"/>
    <property type="evidence" value="ECO:0007669"/>
    <property type="project" value="TreeGrafter"/>
</dbReference>
<reference evidence="17 18" key="1">
    <citation type="submission" date="2019-09" db="EMBL/GenBank/DDBJ databases">
        <title>Hybrid Assembly of the complete Genome of the Deep-Sea Bacterium Moritella marina from long Nanopore and Illumina reads.</title>
        <authorList>
            <person name="Magin S."/>
            <person name="Georgoulis A."/>
            <person name="Papadimitriou K."/>
            <person name="Iliakis G."/>
            <person name="Vorgias C.E."/>
        </authorList>
    </citation>
    <scope>NUCLEOTIDE SEQUENCE [LARGE SCALE GENOMIC DNA]</scope>
    <source>
        <strain evidence="17 18">MP-1</strain>
    </source>
</reference>
<feature type="transmembrane region" description="Helical" evidence="16">
    <location>
        <begin position="354"/>
        <end position="373"/>
    </location>
</feature>
<evidence type="ECO:0000256" key="4">
    <source>
        <dbReference type="ARBA" id="ARBA00022618"/>
    </source>
</evidence>
<dbReference type="GO" id="GO:0008955">
    <property type="term" value="F:peptidoglycan glycosyltransferase activity"/>
    <property type="evidence" value="ECO:0007669"/>
    <property type="project" value="UniProtKB-UniRule"/>
</dbReference>
<sequence>MEFLTRTKAYLLGAEEQKAAAYDRQLLLLAMVLMIVGLVMVASASLPEGIALGDDPFMFVKKHLIFLTVSLCAAICVLNVPIAFFERNSVRFLFVAIALLILVLVIGRTVNGSTRWLSFGPLNMQPAEFAKFALFTYFSGYLVRQKSLLQESYKGFVNGLLVIAVISALLLIQPDFGSVMVILTTSVALLFIGGAKLVHFMALCVVAILLGVLAVILSPYRMRRVTSFLDPWNDPFGSGYQLTQSLMAFGRGSFSGEGLGNSIQKLEYLPEAHTDFVFAILAEELGFLGVFIVLMLQMLLVFKALQIGRRSLEAEQSFAGFLAISIGVWFCFQTLVNVGAASGLLPTKGLTLPLVSYGGSSLLVMSCAVAVLLRIDYEYRAQKVPISNSAMTSAAATSAVASE</sequence>
<dbReference type="EC" id="2.4.99.28" evidence="16"/>
<evidence type="ECO:0000256" key="6">
    <source>
        <dbReference type="ARBA" id="ARBA00022679"/>
    </source>
</evidence>
<dbReference type="GO" id="GO:0032153">
    <property type="term" value="C:cell division site"/>
    <property type="evidence" value="ECO:0007669"/>
    <property type="project" value="UniProtKB-UniRule"/>
</dbReference>
<comment type="catalytic activity">
    <reaction evidence="15 16">
        <text>[GlcNAc-(1-&gt;4)-Mur2Ac(oyl-L-Ala-gamma-D-Glu-L-Lys-D-Ala-D-Ala)](n)-di-trans,octa-cis-undecaprenyl diphosphate + beta-D-GlcNAc-(1-&gt;4)-Mur2Ac(oyl-L-Ala-gamma-D-Glu-L-Lys-D-Ala-D-Ala)-di-trans,octa-cis-undecaprenyl diphosphate = [GlcNAc-(1-&gt;4)-Mur2Ac(oyl-L-Ala-gamma-D-Glu-L-Lys-D-Ala-D-Ala)](n+1)-di-trans,octa-cis-undecaprenyl diphosphate + di-trans,octa-cis-undecaprenyl diphosphate + H(+)</text>
        <dbReference type="Rhea" id="RHEA:23708"/>
        <dbReference type="Rhea" id="RHEA-COMP:9602"/>
        <dbReference type="Rhea" id="RHEA-COMP:9603"/>
        <dbReference type="ChEBI" id="CHEBI:15378"/>
        <dbReference type="ChEBI" id="CHEBI:58405"/>
        <dbReference type="ChEBI" id="CHEBI:60033"/>
        <dbReference type="ChEBI" id="CHEBI:78435"/>
        <dbReference type="EC" id="2.4.99.28"/>
    </reaction>
</comment>
<evidence type="ECO:0000256" key="2">
    <source>
        <dbReference type="ARBA" id="ARBA00004752"/>
    </source>
</evidence>
<keyword evidence="9 16" id="KW-0573">Peptidoglycan synthesis</keyword>
<comment type="subcellular location">
    <subcellularLocation>
        <location evidence="16">Cell inner membrane</location>
        <topology evidence="16">Multi-pass membrane protein</topology>
    </subcellularLocation>
    <subcellularLocation>
        <location evidence="1">Cell membrane</location>
        <topology evidence="1">Multi-pass membrane protein</topology>
    </subcellularLocation>
    <text evidence="16">Localizes to the division septum.</text>
</comment>
<gene>
    <name evidence="16 17" type="primary">ftsW</name>
    <name evidence="17" type="ORF">FR932_19215</name>
</gene>
<dbReference type="InterPro" id="IPR001182">
    <property type="entry name" value="FtsW/RodA"/>
</dbReference>
<dbReference type="InterPro" id="IPR013437">
    <property type="entry name" value="FtsW"/>
</dbReference>
<evidence type="ECO:0000256" key="14">
    <source>
        <dbReference type="ARBA" id="ARBA00038053"/>
    </source>
</evidence>
<dbReference type="GO" id="GO:0005886">
    <property type="term" value="C:plasma membrane"/>
    <property type="evidence" value="ECO:0007669"/>
    <property type="project" value="UniProtKB-SubCell"/>
</dbReference>
<keyword evidence="13 16" id="KW-0961">Cell wall biogenesis/degradation</keyword>
<dbReference type="InterPro" id="IPR018365">
    <property type="entry name" value="Cell_cycle_FtsW-rel_CS"/>
</dbReference>
<dbReference type="PROSITE" id="PS00428">
    <property type="entry name" value="FTSW_RODA_SPOVE"/>
    <property type="match status" value="1"/>
</dbReference>
<keyword evidence="7 16" id="KW-0812">Transmembrane</keyword>
<dbReference type="NCBIfam" id="TIGR02614">
    <property type="entry name" value="ftsW"/>
    <property type="match status" value="1"/>
</dbReference>
<dbReference type="Pfam" id="PF01098">
    <property type="entry name" value="FTSW_RODA_SPOVE"/>
    <property type="match status" value="1"/>
</dbReference>
<dbReference type="Proteomes" id="UP000327424">
    <property type="component" value="Chromosome"/>
</dbReference>
<keyword evidence="10 16" id="KW-1133">Transmembrane helix</keyword>
<evidence type="ECO:0000256" key="1">
    <source>
        <dbReference type="ARBA" id="ARBA00004651"/>
    </source>
</evidence>
<dbReference type="NCBIfam" id="NF008042">
    <property type="entry name" value="PRK10774.1"/>
    <property type="match status" value="1"/>
</dbReference>
<dbReference type="RefSeq" id="WP_019442612.1">
    <property type="nucleotide sequence ID" value="NZ_ALOE01000033.1"/>
</dbReference>
<accession>A0A5J6WSH5</accession>
<feature type="transmembrane region" description="Helical" evidence="16">
    <location>
        <begin position="122"/>
        <end position="143"/>
    </location>
</feature>
<organism evidence="17 18">
    <name type="scientific">Moritella marina ATCC 15381</name>
    <dbReference type="NCBI Taxonomy" id="1202962"/>
    <lineage>
        <taxon>Bacteria</taxon>
        <taxon>Pseudomonadati</taxon>
        <taxon>Pseudomonadota</taxon>
        <taxon>Gammaproteobacteria</taxon>
        <taxon>Alteromonadales</taxon>
        <taxon>Moritellaceae</taxon>
        <taxon>Moritella</taxon>
    </lineage>
</organism>
<dbReference type="KEGG" id="mmaa:FR932_19215"/>
<dbReference type="GO" id="GO:0043093">
    <property type="term" value="P:FtsZ-dependent cytokinesis"/>
    <property type="evidence" value="ECO:0007669"/>
    <property type="project" value="UniProtKB-UniRule"/>
</dbReference>
<keyword evidence="18" id="KW-1185">Reference proteome</keyword>
<feature type="transmembrane region" description="Helical" evidence="16">
    <location>
        <begin position="155"/>
        <end position="172"/>
    </location>
</feature>
<keyword evidence="6 16" id="KW-0808">Transferase</keyword>
<feature type="transmembrane region" description="Helical" evidence="16">
    <location>
        <begin position="178"/>
        <end position="195"/>
    </location>
</feature>
<dbReference type="UniPathway" id="UPA00219"/>
<keyword evidence="5 16" id="KW-0328">Glycosyltransferase</keyword>
<dbReference type="GO" id="GO:0008360">
    <property type="term" value="P:regulation of cell shape"/>
    <property type="evidence" value="ECO:0007669"/>
    <property type="project" value="UniProtKB-KW"/>
</dbReference>
<dbReference type="GO" id="GO:0071555">
    <property type="term" value="P:cell wall organization"/>
    <property type="evidence" value="ECO:0007669"/>
    <property type="project" value="UniProtKB-KW"/>
</dbReference>
<keyword evidence="8 16" id="KW-0133">Cell shape</keyword>
<dbReference type="PANTHER" id="PTHR30474:SF2">
    <property type="entry name" value="PEPTIDOGLYCAN GLYCOSYLTRANSFERASE FTSW-RELATED"/>
    <property type="match status" value="1"/>
</dbReference>
<evidence type="ECO:0000313" key="18">
    <source>
        <dbReference type="Proteomes" id="UP000327424"/>
    </source>
</evidence>
<comment type="similarity">
    <text evidence="14 16">Belongs to the SEDS family. FtsW subfamily.</text>
</comment>
<evidence type="ECO:0000256" key="12">
    <source>
        <dbReference type="ARBA" id="ARBA00023306"/>
    </source>
</evidence>
<evidence type="ECO:0000256" key="3">
    <source>
        <dbReference type="ARBA" id="ARBA00022475"/>
    </source>
</evidence>